<evidence type="ECO:0000256" key="2">
    <source>
        <dbReference type="ARBA" id="ARBA00022490"/>
    </source>
</evidence>
<evidence type="ECO:0000256" key="4">
    <source>
        <dbReference type="ARBA" id="ARBA00022741"/>
    </source>
</evidence>
<evidence type="ECO:0000313" key="12">
    <source>
        <dbReference type="EMBL" id="KAL0097281.1"/>
    </source>
</evidence>
<dbReference type="InterPro" id="IPR001752">
    <property type="entry name" value="Kinesin_motor_dom"/>
</dbReference>
<dbReference type="PANTHER" id="PTHR47971">
    <property type="entry name" value="KINESIN-RELATED PROTEIN 6"/>
    <property type="match status" value="1"/>
</dbReference>
<dbReference type="Pfam" id="PF00225">
    <property type="entry name" value="Kinesin"/>
    <property type="match status" value="1"/>
</dbReference>
<dbReference type="SMART" id="SM00129">
    <property type="entry name" value="KISc"/>
    <property type="match status" value="1"/>
</dbReference>
<dbReference type="InterPro" id="IPR027640">
    <property type="entry name" value="Kinesin-like_fam"/>
</dbReference>
<evidence type="ECO:0000256" key="8">
    <source>
        <dbReference type="PROSITE-ProRule" id="PRU00283"/>
    </source>
</evidence>
<dbReference type="CDD" id="cd01367">
    <property type="entry name" value="KISc_KIF2_like"/>
    <property type="match status" value="1"/>
</dbReference>
<feature type="compositionally biased region" description="Acidic residues" evidence="10">
    <location>
        <begin position="558"/>
        <end position="571"/>
    </location>
</feature>
<dbReference type="InterPro" id="IPR036961">
    <property type="entry name" value="Kinesin_motor_dom_sf"/>
</dbReference>
<keyword evidence="12" id="KW-0378">Hydrolase</keyword>
<name>A0ABR3BF02_PHYBL</name>
<keyword evidence="13" id="KW-1185">Reference proteome</keyword>
<keyword evidence="2" id="KW-0963">Cytoplasm</keyword>
<dbReference type="EMBL" id="JBCLYO010000001">
    <property type="protein sequence ID" value="KAL0097281.1"/>
    <property type="molecule type" value="Genomic_DNA"/>
</dbReference>
<dbReference type="InterPro" id="IPR027417">
    <property type="entry name" value="P-loop_NTPase"/>
</dbReference>
<feature type="region of interest" description="Disordered" evidence="10">
    <location>
        <begin position="476"/>
        <end position="498"/>
    </location>
</feature>
<sequence length="668" mass="75774">MSVDPSSGPSHNKHKSTTLEQFIQLRETKNVSFNPPIQNTGIDLHQKIRVCVRKRPLSRKELNMGEKDIAPVTGPHTVLVKAPRTKIDMTRFTEQYSFTFDDAFDCTSTNEQIYNRTARPLVDYMLQGGKATCFAYGQTGSGKTYTMLDLQHGLYVLAAKDIFNRLGQKKYSHLTASIGFYEIYQNKLYDLLNQRKGLVPRNDGNNNVVIAGLTEVPVKDVNRLMHTFEFGSQARMTGKTGANNNSSRSHAVLQVLIKSVDKPSAIYGKLSFIDLAGSERGADRGEETSTTTRREGAEINKSLLALKECIRALDQDQKHAPFRGSKLTQVLRDSFIGDSRTCMIATISPNMSNSEHTLNTLRYADRVKEIKGESDPRLLAETPRTESVIESNEMESNEMEMNDLNISTTSADIDMEDAEEDRSHTVSVNNWDQEISENILDVEYPSMTNNNALGTPRNNRNWEPTTPQRQQNYMRRLSSPPEEAFASASEEPQTPHKNEGMWEDAVEDIAGYHTPDLRENEDILTPLHQELNNSPPMTISPNIQSSIMSAREDRDTIVENEEDEEDEEDEREVSAEEAKDFIRLHRAQIKELDERIKIEKKMVAKFSLMLSSQSDFREEGETDNKKITKFYGNYLNKLDDVLEQKASCIESLRERIKSELGGEMEDEI</sequence>
<feature type="region of interest" description="Disordered" evidence="10">
    <location>
        <begin position="552"/>
        <end position="576"/>
    </location>
</feature>
<dbReference type="PRINTS" id="PR00380">
    <property type="entry name" value="KINESINHEAVY"/>
</dbReference>
<dbReference type="PROSITE" id="PS50067">
    <property type="entry name" value="KINESIN_MOTOR_2"/>
    <property type="match status" value="1"/>
</dbReference>
<comment type="subcellular location">
    <subcellularLocation>
        <location evidence="1">Cytoplasm</location>
        <location evidence="1">Cytoskeleton</location>
    </subcellularLocation>
</comment>
<accession>A0ABR3BF02</accession>
<feature type="compositionally biased region" description="Low complexity" evidence="10">
    <location>
        <begin position="478"/>
        <end position="492"/>
    </location>
</feature>
<dbReference type="InterPro" id="IPR019821">
    <property type="entry name" value="Kinesin_motor_CS"/>
</dbReference>
<dbReference type="PANTHER" id="PTHR47971:SF8">
    <property type="entry name" value="KINESIN-LIKE PROTEIN"/>
    <property type="match status" value="1"/>
</dbReference>
<evidence type="ECO:0000259" key="11">
    <source>
        <dbReference type="PROSITE" id="PS50067"/>
    </source>
</evidence>
<proteinExistence type="inferred from homology"/>
<evidence type="ECO:0000256" key="7">
    <source>
        <dbReference type="ARBA" id="ARBA00023212"/>
    </source>
</evidence>
<evidence type="ECO:0000256" key="9">
    <source>
        <dbReference type="RuleBase" id="RU000394"/>
    </source>
</evidence>
<evidence type="ECO:0000256" key="1">
    <source>
        <dbReference type="ARBA" id="ARBA00004245"/>
    </source>
</evidence>
<keyword evidence="4 8" id="KW-0547">Nucleotide-binding</keyword>
<comment type="similarity">
    <text evidence="8 9">Belongs to the TRAFAC class myosin-kinesin ATPase superfamily. Kinesin family.</text>
</comment>
<dbReference type="Gene3D" id="3.40.850.10">
    <property type="entry name" value="Kinesin motor domain"/>
    <property type="match status" value="1"/>
</dbReference>
<feature type="domain" description="Kinesin motor" evidence="11">
    <location>
        <begin position="47"/>
        <end position="370"/>
    </location>
</feature>
<reference evidence="12 13" key="1">
    <citation type="submission" date="2024-04" db="EMBL/GenBank/DDBJ databases">
        <title>Symmetric and asymmetric DNA N6-adenine methylation regulates different biological responses in Mucorales.</title>
        <authorList>
            <consortium name="Lawrence Berkeley National Laboratory"/>
            <person name="Lax C."/>
            <person name="Mondo S.J."/>
            <person name="Osorio-Concepcion M."/>
            <person name="Muszewska A."/>
            <person name="Corrochano-Luque M."/>
            <person name="Gutierrez G."/>
            <person name="Riley R."/>
            <person name="Lipzen A."/>
            <person name="Guo J."/>
            <person name="Hundley H."/>
            <person name="Amirebrahimi M."/>
            <person name="Ng V."/>
            <person name="Lorenzo-Gutierrez D."/>
            <person name="Binder U."/>
            <person name="Yang J."/>
            <person name="Song Y."/>
            <person name="Canovas D."/>
            <person name="Navarro E."/>
            <person name="Freitag M."/>
            <person name="Gabaldon T."/>
            <person name="Grigoriev I.V."/>
            <person name="Corrochano L.M."/>
            <person name="Nicolas F.E."/>
            <person name="Garre V."/>
        </authorList>
    </citation>
    <scope>NUCLEOTIDE SEQUENCE [LARGE SCALE GENOMIC DNA]</scope>
    <source>
        <strain evidence="12 13">L51</strain>
    </source>
</reference>
<keyword evidence="3 9" id="KW-0493">Microtubule</keyword>
<organism evidence="12 13">
    <name type="scientific">Phycomyces blakesleeanus</name>
    <dbReference type="NCBI Taxonomy" id="4837"/>
    <lineage>
        <taxon>Eukaryota</taxon>
        <taxon>Fungi</taxon>
        <taxon>Fungi incertae sedis</taxon>
        <taxon>Mucoromycota</taxon>
        <taxon>Mucoromycotina</taxon>
        <taxon>Mucoromycetes</taxon>
        <taxon>Mucorales</taxon>
        <taxon>Phycomycetaceae</taxon>
        <taxon>Phycomyces</taxon>
    </lineage>
</organism>
<feature type="binding site" evidence="8">
    <location>
        <begin position="137"/>
        <end position="144"/>
    </location>
    <ligand>
        <name>ATP</name>
        <dbReference type="ChEBI" id="CHEBI:30616"/>
    </ligand>
</feature>
<keyword evidence="6 8" id="KW-0505">Motor protein</keyword>
<dbReference type="SUPFAM" id="SSF52540">
    <property type="entry name" value="P-loop containing nucleoside triphosphate hydrolases"/>
    <property type="match status" value="1"/>
</dbReference>
<dbReference type="GO" id="GO:0016787">
    <property type="term" value="F:hydrolase activity"/>
    <property type="evidence" value="ECO:0007669"/>
    <property type="project" value="UniProtKB-KW"/>
</dbReference>
<dbReference type="Proteomes" id="UP001448207">
    <property type="component" value="Unassembled WGS sequence"/>
</dbReference>
<protein>
    <recommendedName>
        <fullName evidence="9">Kinesin-like protein</fullName>
    </recommendedName>
</protein>
<gene>
    <name evidence="12" type="ORF">J3Q64DRAFT_1633115</name>
</gene>
<dbReference type="PROSITE" id="PS00411">
    <property type="entry name" value="KINESIN_MOTOR_1"/>
    <property type="match status" value="1"/>
</dbReference>
<keyword evidence="7" id="KW-0206">Cytoskeleton</keyword>
<evidence type="ECO:0000256" key="5">
    <source>
        <dbReference type="ARBA" id="ARBA00022840"/>
    </source>
</evidence>
<evidence type="ECO:0000256" key="3">
    <source>
        <dbReference type="ARBA" id="ARBA00022701"/>
    </source>
</evidence>
<evidence type="ECO:0000313" key="13">
    <source>
        <dbReference type="Proteomes" id="UP001448207"/>
    </source>
</evidence>
<evidence type="ECO:0000256" key="6">
    <source>
        <dbReference type="ARBA" id="ARBA00023175"/>
    </source>
</evidence>
<comment type="caution">
    <text evidence="12">The sequence shown here is derived from an EMBL/GenBank/DDBJ whole genome shotgun (WGS) entry which is preliminary data.</text>
</comment>
<keyword evidence="5 8" id="KW-0067">ATP-binding</keyword>
<evidence type="ECO:0000256" key="10">
    <source>
        <dbReference type="SAM" id="MobiDB-lite"/>
    </source>
</evidence>